<evidence type="ECO:0000256" key="1">
    <source>
        <dbReference type="SAM" id="SignalP"/>
    </source>
</evidence>
<feature type="chain" id="PRO_5046942752" evidence="1">
    <location>
        <begin position="28"/>
        <end position="55"/>
    </location>
</feature>
<dbReference type="Proteomes" id="UP001235840">
    <property type="component" value="Unassembled WGS sequence"/>
</dbReference>
<evidence type="ECO:0000313" key="3">
    <source>
        <dbReference type="Proteomes" id="UP001235840"/>
    </source>
</evidence>
<evidence type="ECO:0000313" key="2">
    <source>
        <dbReference type="EMBL" id="MDQ0166657.1"/>
    </source>
</evidence>
<gene>
    <name evidence="2" type="ORF">J2S11_002573</name>
</gene>
<keyword evidence="1" id="KW-0732">Signal</keyword>
<name>A0ABT9W082_9BACI</name>
<dbReference type="EMBL" id="JAUSTY010000010">
    <property type="protein sequence ID" value="MDQ0166657.1"/>
    <property type="molecule type" value="Genomic_DNA"/>
</dbReference>
<keyword evidence="3" id="KW-1185">Reference proteome</keyword>
<comment type="caution">
    <text evidence="2">The sequence shown here is derived from an EMBL/GenBank/DDBJ whole genome shotgun (WGS) entry which is preliminary data.</text>
</comment>
<organism evidence="2 3">
    <name type="scientific">Caldalkalibacillus horti</name>
    <dbReference type="NCBI Taxonomy" id="77523"/>
    <lineage>
        <taxon>Bacteria</taxon>
        <taxon>Bacillati</taxon>
        <taxon>Bacillota</taxon>
        <taxon>Bacilli</taxon>
        <taxon>Bacillales</taxon>
        <taxon>Bacillaceae</taxon>
        <taxon>Caldalkalibacillus</taxon>
    </lineage>
</organism>
<reference evidence="2 3" key="1">
    <citation type="submission" date="2023-07" db="EMBL/GenBank/DDBJ databases">
        <title>Genomic Encyclopedia of Type Strains, Phase IV (KMG-IV): sequencing the most valuable type-strain genomes for metagenomic binning, comparative biology and taxonomic classification.</title>
        <authorList>
            <person name="Goeker M."/>
        </authorList>
    </citation>
    <scope>NUCLEOTIDE SEQUENCE [LARGE SCALE GENOMIC DNA]</scope>
    <source>
        <strain evidence="2 3">DSM 12751</strain>
    </source>
</reference>
<protein>
    <submittedName>
        <fullName evidence="2">Uncharacterized protein</fullName>
    </submittedName>
</protein>
<proteinExistence type="predicted"/>
<sequence>MKKLIKLTLSSSTALLVFILSSSLISASPSSGVVYPKSLNTPIFLEVSDQKYLKN</sequence>
<feature type="signal peptide" evidence="1">
    <location>
        <begin position="1"/>
        <end position="27"/>
    </location>
</feature>
<accession>A0ABT9W082</accession>